<dbReference type="InterPro" id="IPR002491">
    <property type="entry name" value="ABC_transptr_periplasmic_BD"/>
</dbReference>
<comment type="caution">
    <text evidence="3">The sequence shown here is derived from an EMBL/GenBank/DDBJ whole genome shotgun (WGS) entry which is preliminary data.</text>
</comment>
<dbReference type="Pfam" id="PF01497">
    <property type="entry name" value="Peripla_BP_2"/>
    <property type="match status" value="1"/>
</dbReference>
<evidence type="ECO:0000259" key="2">
    <source>
        <dbReference type="PROSITE" id="PS50983"/>
    </source>
</evidence>
<dbReference type="EMBL" id="DXFW01000004">
    <property type="protein sequence ID" value="HIX04859.1"/>
    <property type="molecule type" value="Genomic_DNA"/>
</dbReference>
<evidence type="ECO:0000313" key="4">
    <source>
        <dbReference type="Proteomes" id="UP000824193"/>
    </source>
</evidence>
<dbReference type="InterPro" id="IPR050902">
    <property type="entry name" value="ABC_Transporter_SBP"/>
</dbReference>
<dbReference type="PANTHER" id="PTHR30535">
    <property type="entry name" value="VITAMIN B12-BINDING PROTEIN"/>
    <property type="match status" value="1"/>
</dbReference>
<dbReference type="Proteomes" id="UP000824193">
    <property type="component" value="Unassembled WGS sequence"/>
</dbReference>
<comment type="similarity">
    <text evidence="1">Belongs to the bacterial solute-binding protein 8 family.</text>
</comment>
<dbReference type="PANTHER" id="PTHR30535:SF34">
    <property type="entry name" value="MOLYBDATE-BINDING PROTEIN MOLA"/>
    <property type="match status" value="1"/>
</dbReference>
<protein>
    <submittedName>
        <fullName evidence="3">ABC transporter substrate-binding protein</fullName>
    </submittedName>
</protein>
<dbReference type="AlphaFoldDB" id="A0A9D1V352"/>
<dbReference type="Gene3D" id="3.40.50.1980">
    <property type="entry name" value="Nitrogenase molybdenum iron protein domain"/>
    <property type="match status" value="2"/>
</dbReference>
<dbReference type="PROSITE" id="PS50983">
    <property type="entry name" value="FE_B12_PBP"/>
    <property type="match status" value="1"/>
</dbReference>
<evidence type="ECO:0000313" key="3">
    <source>
        <dbReference type="EMBL" id="HIX04859.1"/>
    </source>
</evidence>
<dbReference type="SUPFAM" id="SSF53807">
    <property type="entry name" value="Helical backbone' metal receptor"/>
    <property type="match status" value="1"/>
</dbReference>
<name>A0A9D1V352_9FIRM</name>
<feature type="domain" description="Fe/B12 periplasmic-binding" evidence="2">
    <location>
        <begin position="35"/>
        <end position="292"/>
    </location>
</feature>
<reference evidence="3" key="2">
    <citation type="submission" date="2021-04" db="EMBL/GenBank/DDBJ databases">
        <authorList>
            <person name="Gilroy R."/>
        </authorList>
    </citation>
    <scope>NUCLEOTIDE SEQUENCE</scope>
    <source>
        <strain evidence="3">2239</strain>
    </source>
</reference>
<gene>
    <name evidence="3" type="ORF">H9865_01925</name>
</gene>
<dbReference type="GO" id="GO:0071281">
    <property type="term" value="P:cellular response to iron ion"/>
    <property type="evidence" value="ECO:0007669"/>
    <property type="project" value="TreeGrafter"/>
</dbReference>
<accession>A0A9D1V352</accession>
<sequence>MPASQPASEPAGEAGSLTLTDQAGRTVELAAPAETVVSGYYISTYAVLALGKGDAVVGLEKKADTRSLYQMAAPELIEKPGVGTMKEMDVEAVAALEPDLVILPAALTDYADTLAELGIPALVVAPESHEALVEMIELLGKALGAEDAAAALTGYYDEQLERMAALTEGAEKPTVYMASNSSYLSCAPAAMYQNYLVETAGGVNAAASLEGDYWTEVSYEDILAMAPEVIVVPSGAEYTAADVLADAQLAGVPAVENGKVYQMPAGLEEWDSPIPSGILGCLWLTSVLHPEQYPFEEFVADAADFYQTFYGFAVDESLITK</sequence>
<evidence type="ECO:0000256" key="1">
    <source>
        <dbReference type="ARBA" id="ARBA00008814"/>
    </source>
</evidence>
<reference evidence="3" key="1">
    <citation type="journal article" date="2021" name="PeerJ">
        <title>Extensive microbial diversity within the chicken gut microbiome revealed by metagenomics and culture.</title>
        <authorList>
            <person name="Gilroy R."/>
            <person name="Ravi A."/>
            <person name="Getino M."/>
            <person name="Pursley I."/>
            <person name="Horton D.L."/>
            <person name="Alikhan N.F."/>
            <person name="Baker D."/>
            <person name="Gharbi K."/>
            <person name="Hall N."/>
            <person name="Watson M."/>
            <person name="Adriaenssens E.M."/>
            <person name="Foster-Nyarko E."/>
            <person name="Jarju S."/>
            <person name="Secka A."/>
            <person name="Antonio M."/>
            <person name="Oren A."/>
            <person name="Chaudhuri R.R."/>
            <person name="La Ragione R."/>
            <person name="Hildebrand F."/>
            <person name="Pallen M.J."/>
        </authorList>
    </citation>
    <scope>NUCLEOTIDE SEQUENCE</scope>
    <source>
        <strain evidence="3">2239</strain>
    </source>
</reference>
<proteinExistence type="inferred from homology"/>
<dbReference type="Gene3D" id="1.20.58.2180">
    <property type="match status" value="1"/>
</dbReference>
<organism evidence="3 4">
    <name type="scientific">Candidatus Allofournierella pullicola</name>
    <dbReference type="NCBI Taxonomy" id="2838596"/>
    <lineage>
        <taxon>Bacteria</taxon>
        <taxon>Bacillati</taxon>
        <taxon>Bacillota</taxon>
        <taxon>Clostridia</taxon>
        <taxon>Eubacteriales</taxon>
        <taxon>Oscillospiraceae</taxon>
        <taxon>Allofournierella</taxon>
    </lineage>
</organism>